<keyword evidence="1" id="KW-0175">Coiled coil</keyword>
<comment type="caution">
    <text evidence="3">The sequence shown here is derived from an EMBL/GenBank/DDBJ whole genome shotgun (WGS) entry which is preliminary data.</text>
</comment>
<dbReference type="SUPFAM" id="SSF58104">
    <property type="entry name" value="Methyl-accepting chemotaxis protein (MCP) signaling domain"/>
    <property type="match status" value="1"/>
</dbReference>
<reference evidence="3 4" key="1">
    <citation type="submission" date="2024-09" db="EMBL/GenBank/DDBJ databases">
        <title>Chromosome-scale assembly of Riccia fluitans.</title>
        <authorList>
            <person name="Paukszto L."/>
            <person name="Sawicki J."/>
            <person name="Karawczyk K."/>
            <person name="Piernik-Szablinska J."/>
            <person name="Szczecinska M."/>
            <person name="Mazdziarz M."/>
        </authorList>
    </citation>
    <scope>NUCLEOTIDE SEQUENCE [LARGE SCALE GENOMIC DNA]</scope>
    <source>
        <strain evidence="3">Rf_01</strain>
        <tissue evidence="3">Aerial parts of the thallus</tissue>
    </source>
</reference>
<accession>A0ABD1ZJY6</accession>
<gene>
    <name evidence="3" type="ORF">R1flu_019892</name>
</gene>
<evidence type="ECO:0000313" key="3">
    <source>
        <dbReference type="EMBL" id="KAL2651764.1"/>
    </source>
</evidence>
<keyword evidence="4" id="KW-1185">Reference proteome</keyword>
<feature type="coiled-coil region" evidence="1">
    <location>
        <begin position="231"/>
        <end position="258"/>
    </location>
</feature>
<protein>
    <submittedName>
        <fullName evidence="3">Uncharacterized protein</fullName>
    </submittedName>
</protein>
<proteinExistence type="predicted"/>
<sequence length="320" mass="35176">MEGLHRAYGREFALCRIFSSSAGILGLSLESFNKPFIPAIARPRSINKSSYSTERSMMSRQRRGLPRVSTDRASYRKPSRWDLVSSGGVMQNQDHFRRLTLIHRHLNSKPWTALRVLSINAASGVQPELPAPQKSFIVRLIEKVIQFMASFARALSNNAASGVPPGLPAPQKPFIVQLIEKVIQFIASSLPSKALVEKVEEEIDTAVEVVKETVKVVVEVADEVEKISNIAEMKAEEVEQIAQKIDQITEEVKKVADDIADVLEGEKGVSSLNDTYEDLKKHTFATEAATAALNDKKVEIKAASAAADSSSSTTPQCEKC</sequence>
<evidence type="ECO:0000256" key="1">
    <source>
        <dbReference type="SAM" id="Coils"/>
    </source>
</evidence>
<dbReference type="EMBL" id="JBHFFA010000001">
    <property type="protein sequence ID" value="KAL2651764.1"/>
    <property type="molecule type" value="Genomic_DNA"/>
</dbReference>
<evidence type="ECO:0000256" key="2">
    <source>
        <dbReference type="SAM" id="MobiDB-lite"/>
    </source>
</evidence>
<feature type="region of interest" description="Disordered" evidence="2">
    <location>
        <begin position="50"/>
        <end position="71"/>
    </location>
</feature>
<dbReference type="Proteomes" id="UP001605036">
    <property type="component" value="Unassembled WGS sequence"/>
</dbReference>
<organism evidence="3 4">
    <name type="scientific">Riccia fluitans</name>
    <dbReference type="NCBI Taxonomy" id="41844"/>
    <lineage>
        <taxon>Eukaryota</taxon>
        <taxon>Viridiplantae</taxon>
        <taxon>Streptophyta</taxon>
        <taxon>Embryophyta</taxon>
        <taxon>Marchantiophyta</taxon>
        <taxon>Marchantiopsida</taxon>
        <taxon>Marchantiidae</taxon>
        <taxon>Marchantiales</taxon>
        <taxon>Ricciaceae</taxon>
        <taxon>Riccia</taxon>
    </lineage>
</organism>
<name>A0ABD1ZJY6_9MARC</name>
<dbReference type="AlphaFoldDB" id="A0ABD1ZJY6"/>
<evidence type="ECO:0000313" key="4">
    <source>
        <dbReference type="Proteomes" id="UP001605036"/>
    </source>
</evidence>
<feature type="compositionally biased region" description="Polar residues" evidence="2">
    <location>
        <begin position="50"/>
        <end position="59"/>
    </location>
</feature>